<name>A0A387BKX0_9LACT</name>
<protein>
    <submittedName>
        <fullName evidence="1">Uncharacterized protein</fullName>
    </submittedName>
</protein>
<gene>
    <name evidence="1" type="ORF">D7I46_11860</name>
</gene>
<dbReference type="AlphaFoldDB" id="A0A387BKX0"/>
<evidence type="ECO:0000313" key="1">
    <source>
        <dbReference type="EMBL" id="AYG01687.1"/>
    </source>
</evidence>
<keyword evidence="2" id="KW-1185">Reference proteome</keyword>
<dbReference type="RefSeq" id="WP_120773056.1">
    <property type="nucleotide sequence ID" value="NZ_CP032627.1"/>
</dbReference>
<reference evidence="1 2" key="1">
    <citation type="submission" date="2018-09" db="EMBL/GenBank/DDBJ databases">
        <title>Genome sequencing of strain 1JSPR-7.</title>
        <authorList>
            <person name="Heo J."/>
            <person name="Kim S.-J."/>
            <person name="Kwon S.-W."/>
        </authorList>
    </citation>
    <scope>NUCLEOTIDE SEQUENCE [LARGE SCALE GENOMIC DNA]</scope>
    <source>
        <strain evidence="1 2">1JSPR-7</strain>
    </source>
</reference>
<sequence length="64" mass="7054">MKKYEILANNLSSSTYSSESELKRILAKLTDSDIETLTSACFQAAEKCSLDVFDCNIIIGEDGE</sequence>
<accession>A0A387BKX0</accession>
<dbReference type="Proteomes" id="UP000269374">
    <property type="component" value="Chromosome"/>
</dbReference>
<proteinExistence type="predicted"/>
<dbReference type="KEGG" id="lact:D7I46_11860"/>
<dbReference type="EMBL" id="CP032627">
    <property type="protein sequence ID" value="AYG01687.1"/>
    <property type="molecule type" value="Genomic_DNA"/>
</dbReference>
<evidence type="ECO:0000313" key="2">
    <source>
        <dbReference type="Proteomes" id="UP000269374"/>
    </source>
</evidence>
<organism evidence="1 2">
    <name type="scientific">Lactococcus allomyrinae</name>
    <dbReference type="NCBI Taxonomy" id="2419773"/>
    <lineage>
        <taxon>Bacteria</taxon>
        <taxon>Bacillati</taxon>
        <taxon>Bacillota</taxon>
        <taxon>Bacilli</taxon>
        <taxon>Lactobacillales</taxon>
        <taxon>Streptococcaceae</taxon>
        <taxon>Lactococcus</taxon>
    </lineage>
</organism>